<accession>A0A9Q2W3C4</accession>
<keyword evidence="1" id="KW-0472">Membrane</keyword>
<evidence type="ECO:0000313" key="3">
    <source>
        <dbReference type="Proteomes" id="UP000709437"/>
    </source>
</evidence>
<evidence type="ECO:0000313" key="2">
    <source>
        <dbReference type="EMBL" id="MBT1540554.1"/>
    </source>
</evidence>
<feature type="transmembrane region" description="Helical" evidence="1">
    <location>
        <begin position="84"/>
        <end position="105"/>
    </location>
</feature>
<sequence>MKQWTSAETTELIVTSWLWMTLLTAPVATVIAVAWWNPIALSLFVPASLIFTGIGAAIGGIASIPFSHGLGRALMRVRSRLVHAIAHSLLAGALAAACLALFLVMNDGDDLSTWPLIASVAAGIAAAIARWRLDRTRTTAEPTAADVVDDAGA</sequence>
<gene>
    <name evidence="2" type="ORF">KK103_02165</name>
</gene>
<name>A0A9Q2W3C4_9MICO</name>
<dbReference type="EMBL" id="JAHEWX010000002">
    <property type="protein sequence ID" value="MBT1540554.1"/>
    <property type="molecule type" value="Genomic_DNA"/>
</dbReference>
<dbReference type="RefSeq" id="WP_214562083.1">
    <property type="nucleotide sequence ID" value="NZ_JAHEWX010000002.1"/>
</dbReference>
<feature type="transmembrane region" description="Helical" evidence="1">
    <location>
        <begin position="111"/>
        <end position="129"/>
    </location>
</feature>
<proteinExistence type="predicted"/>
<evidence type="ECO:0000256" key="1">
    <source>
        <dbReference type="SAM" id="Phobius"/>
    </source>
</evidence>
<keyword evidence="1" id="KW-1133">Transmembrane helix</keyword>
<protein>
    <submittedName>
        <fullName evidence="2">Uncharacterized protein</fullName>
    </submittedName>
</protein>
<feature type="transmembrane region" description="Helical" evidence="1">
    <location>
        <begin position="12"/>
        <end position="37"/>
    </location>
</feature>
<dbReference type="Proteomes" id="UP000709437">
    <property type="component" value="Unassembled WGS sequence"/>
</dbReference>
<feature type="transmembrane region" description="Helical" evidence="1">
    <location>
        <begin position="43"/>
        <end position="64"/>
    </location>
</feature>
<organism evidence="2 3">
    <name type="scientific">Curtobacterium flaccumfaciens pv. flaccumfaciens</name>
    <dbReference type="NCBI Taxonomy" id="138532"/>
    <lineage>
        <taxon>Bacteria</taxon>
        <taxon>Bacillati</taxon>
        <taxon>Actinomycetota</taxon>
        <taxon>Actinomycetes</taxon>
        <taxon>Micrococcales</taxon>
        <taxon>Microbacteriaceae</taxon>
        <taxon>Curtobacterium</taxon>
    </lineage>
</organism>
<reference evidence="2" key="1">
    <citation type="submission" date="2021-05" db="EMBL/GenBank/DDBJ databases">
        <title>Whole genome sequence of Curtobacterium flaccumfaciens pv. flaccumfaciens strain CFBP 3417.</title>
        <authorList>
            <person name="Osdaghi E."/>
            <person name="Taghouti G."/>
            <person name="Portier P."/>
            <person name="Fazliarab A."/>
            <person name="Taghavi S.M."/>
            <person name="Briand M."/>
            <person name="Le-Saux M."/>
            <person name="Jacques M.-A."/>
        </authorList>
    </citation>
    <scope>NUCLEOTIDE SEQUENCE</scope>
    <source>
        <strain evidence="2">CFBP 3417</strain>
    </source>
</reference>
<keyword evidence="1" id="KW-0812">Transmembrane</keyword>
<comment type="caution">
    <text evidence="2">The sequence shown here is derived from an EMBL/GenBank/DDBJ whole genome shotgun (WGS) entry which is preliminary data.</text>
</comment>
<dbReference type="AlphaFoldDB" id="A0A9Q2W3C4"/>